<dbReference type="InterPro" id="IPR032466">
    <property type="entry name" value="Metal_Hydrolase"/>
</dbReference>
<proteinExistence type="predicted"/>
<dbReference type="AlphaFoldDB" id="A0A9X1M585"/>
<dbReference type="GO" id="GO:0016787">
    <property type="term" value="F:hydrolase activity"/>
    <property type="evidence" value="ECO:0007669"/>
    <property type="project" value="InterPro"/>
</dbReference>
<accession>A0A9X1M585</accession>
<name>A0A9X1M585_9MICC</name>
<feature type="domain" description="Amidohydrolase-related" evidence="2">
    <location>
        <begin position="19"/>
        <end position="356"/>
    </location>
</feature>
<dbReference type="Proteomes" id="UP001139264">
    <property type="component" value="Unassembled WGS sequence"/>
</dbReference>
<keyword evidence="1" id="KW-0456">Lyase</keyword>
<reference evidence="3" key="1">
    <citation type="submission" date="2021-10" db="EMBL/GenBank/DDBJ databases">
        <title>Novel species in genus Arthrobacter.</title>
        <authorList>
            <person name="Liu Y."/>
        </authorList>
    </citation>
    <scope>NUCLEOTIDE SEQUENCE</scope>
    <source>
        <strain evidence="3">Zg-Y809</strain>
    </source>
</reference>
<gene>
    <name evidence="3" type="ORF">LJ751_15975</name>
</gene>
<evidence type="ECO:0000313" key="4">
    <source>
        <dbReference type="Proteomes" id="UP001139264"/>
    </source>
</evidence>
<evidence type="ECO:0000256" key="1">
    <source>
        <dbReference type="ARBA" id="ARBA00023239"/>
    </source>
</evidence>
<dbReference type="InterPro" id="IPR032465">
    <property type="entry name" value="ACMSD"/>
</dbReference>
<comment type="caution">
    <text evidence="3">The sequence shown here is derived from an EMBL/GenBank/DDBJ whole genome shotgun (WGS) entry which is preliminary data.</text>
</comment>
<dbReference type="GO" id="GO:0019748">
    <property type="term" value="P:secondary metabolic process"/>
    <property type="evidence" value="ECO:0007669"/>
    <property type="project" value="TreeGrafter"/>
</dbReference>
<dbReference type="SUPFAM" id="SSF51556">
    <property type="entry name" value="Metallo-dependent hydrolases"/>
    <property type="match status" value="1"/>
</dbReference>
<dbReference type="GO" id="GO:0016831">
    <property type="term" value="F:carboxy-lyase activity"/>
    <property type="evidence" value="ECO:0007669"/>
    <property type="project" value="InterPro"/>
</dbReference>
<sequence>MSVPQAQAQAQRPAAAPLVDVHAHVVLPELQGFVAASAPAEFAAAQELDARRQGPVSAEHSGAMIRERWPRLVDLSRRLADMDAAGIDVQLVSPSPSHYYYFAEPDVGAEIARRANTAMMELVESAPDRLAGLGLVPLQHPDLMVAALEHAVQECGLYGVEIGSYAPGRDRIAGQGPNEGTVELSDVRLEPFWARAEELGAIIFLHPFGCSLDERLDRFYLANTVSQPAENAVALSHLIFAGVLDRYPGLRLIAAHGGGYLPTTLGRSDHAWRVRPEARGSAEPPSSYMKRMWFDSLTHSPAELRALVAAAGADRILMGSDYPFDMGSEDPTGEVRAAGLSPEDEQGILTENAAALGIRPGHAAHSKAMSGEGTGDDG</sequence>
<dbReference type="RefSeq" id="WP_227909123.1">
    <property type="nucleotide sequence ID" value="NZ_CP095461.1"/>
</dbReference>
<dbReference type="Pfam" id="PF04909">
    <property type="entry name" value="Amidohydro_2"/>
    <property type="match status" value="1"/>
</dbReference>
<dbReference type="EMBL" id="JAJFZP010000015">
    <property type="protein sequence ID" value="MCC3270832.1"/>
    <property type="molecule type" value="Genomic_DNA"/>
</dbReference>
<protein>
    <submittedName>
        <fullName evidence="3">Amidohydrolase</fullName>
    </submittedName>
</protein>
<dbReference type="Gene3D" id="3.20.20.140">
    <property type="entry name" value="Metal-dependent hydrolases"/>
    <property type="match status" value="1"/>
</dbReference>
<dbReference type="GO" id="GO:0005737">
    <property type="term" value="C:cytoplasm"/>
    <property type="evidence" value="ECO:0007669"/>
    <property type="project" value="TreeGrafter"/>
</dbReference>
<dbReference type="PANTHER" id="PTHR21240:SF28">
    <property type="entry name" value="ISO-OROTATE DECARBOXYLASE (EUROFUNG)"/>
    <property type="match status" value="1"/>
</dbReference>
<dbReference type="PANTHER" id="PTHR21240">
    <property type="entry name" value="2-AMINO-3-CARBOXYLMUCONATE-6-SEMIALDEHYDE DECARBOXYLASE"/>
    <property type="match status" value="1"/>
</dbReference>
<evidence type="ECO:0000259" key="2">
    <source>
        <dbReference type="Pfam" id="PF04909"/>
    </source>
</evidence>
<organism evidence="3 4">
    <name type="scientific">Arthrobacter gengyunqii</name>
    <dbReference type="NCBI Taxonomy" id="2886940"/>
    <lineage>
        <taxon>Bacteria</taxon>
        <taxon>Bacillati</taxon>
        <taxon>Actinomycetota</taxon>
        <taxon>Actinomycetes</taxon>
        <taxon>Micrococcales</taxon>
        <taxon>Micrococcaceae</taxon>
        <taxon>Arthrobacter</taxon>
    </lineage>
</organism>
<dbReference type="InterPro" id="IPR006680">
    <property type="entry name" value="Amidohydro-rel"/>
</dbReference>
<evidence type="ECO:0000313" key="3">
    <source>
        <dbReference type="EMBL" id="MCC3270832.1"/>
    </source>
</evidence>